<evidence type="ECO:0000313" key="3">
    <source>
        <dbReference type="Proteomes" id="UP001430804"/>
    </source>
</evidence>
<dbReference type="NCBIfam" id="NF006058">
    <property type="entry name" value="PRK08206.1"/>
    <property type="match status" value="1"/>
</dbReference>
<comment type="caution">
    <text evidence="2">The sequence shown here is derived from an EMBL/GenBank/DDBJ whole genome shotgun (WGS) entry which is preliminary data.</text>
</comment>
<dbReference type="PANTHER" id="PTHR42937:SF1">
    <property type="entry name" value="DIAMINOPROPIONATE AMMONIA-LYASE"/>
    <property type="match status" value="1"/>
</dbReference>
<dbReference type="InterPro" id="IPR001926">
    <property type="entry name" value="TrpB-like_PALP"/>
</dbReference>
<protein>
    <submittedName>
        <fullName evidence="2">Diaminopropionate ammonia-lyase</fullName>
        <ecNumber evidence="2">4.3.1.15</ecNumber>
    </submittedName>
</protein>
<evidence type="ECO:0000313" key="2">
    <source>
        <dbReference type="EMBL" id="MBW3095849.1"/>
    </source>
</evidence>
<reference evidence="2" key="1">
    <citation type="submission" date="2021-07" db="EMBL/GenBank/DDBJ databases">
        <title>Pseudohoeflea marina sp. nov. a polyhydroxyalcanoate-producing bacterium.</title>
        <authorList>
            <person name="Zheng W."/>
            <person name="Yu S."/>
            <person name="Huang Y."/>
        </authorList>
    </citation>
    <scope>NUCLEOTIDE SEQUENCE</scope>
    <source>
        <strain evidence="2">DP4N28-3</strain>
    </source>
</reference>
<keyword evidence="2" id="KW-0456">Lyase</keyword>
<dbReference type="RefSeq" id="WP_219157535.1">
    <property type="nucleotide sequence ID" value="NZ_JAHWQX010000001.1"/>
</dbReference>
<name>A0ABS6WLA5_9HYPH</name>
<sequence>MTLPPSQGTLVANSSAHKGSALSAAEAEIAGQQAPAIVREYLDAFPDYEATPLVCLPGLAASLGVASLDLKDEGQRYGLFSFKALGGSYAVARLVHRFLEARLGRKVEPAEMLSDESKAVAAQMTVACATDGNHGRSVAAGAQKFGCRCVIFLHRGVSRGRERAIAQFGAEIRRTAGNYDQSVAEATETAAKEGWTTVSDFSWPGYEEIPGLVMQGYTLMLEEIFQQASAPYTHVFVQGGVGGLAAVVAGYFHDRLGENGPRIIVVEPDRANCLQRSATAGQLVAMAAEQPTVMAMLECYEPSLVAWQILEKTADDYLTIGDGSAIKAMRVLADPVGGDPALVIGESGGAGLAGLQTALSDATLREKLGLGADSRVLLFGTEGATDPGLYEALVSGDTKTALDGIYNHA</sequence>
<accession>A0ABS6WLA5</accession>
<dbReference type="NCBIfam" id="TIGR01747">
    <property type="entry name" value="diampropi_NH3ly"/>
    <property type="match status" value="1"/>
</dbReference>
<feature type="domain" description="Tryptophan synthase beta chain-like PALP" evidence="1">
    <location>
        <begin position="47"/>
        <end position="377"/>
    </location>
</feature>
<gene>
    <name evidence="2" type="ORF">KY465_00995</name>
</gene>
<dbReference type="InterPro" id="IPR010081">
    <property type="entry name" value="DiNH2opropionate_NH3_lyase"/>
</dbReference>
<dbReference type="Proteomes" id="UP001430804">
    <property type="component" value="Unassembled WGS sequence"/>
</dbReference>
<dbReference type="Pfam" id="PF00291">
    <property type="entry name" value="PALP"/>
    <property type="match status" value="1"/>
</dbReference>
<keyword evidence="3" id="KW-1185">Reference proteome</keyword>
<dbReference type="EC" id="4.3.1.15" evidence="2"/>
<dbReference type="PANTHER" id="PTHR42937">
    <property type="match status" value="1"/>
</dbReference>
<proteinExistence type="predicted"/>
<organism evidence="2 3">
    <name type="scientific">Pseudohoeflea coraliihabitans</name>
    <dbReference type="NCBI Taxonomy" id="2860393"/>
    <lineage>
        <taxon>Bacteria</taxon>
        <taxon>Pseudomonadati</taxon>
        <taxon>Pseudomonadota</taxon>
        <taxon>Alphaproteobacteria</taxon>
        <taxon>Hyphomicrobiales</taxon>
        <taxon>Rhizobiaceae</taxon>
        <taxon>Pseudohoeflea</taxon>
    </lineage>
</organism>
<dbReference type="EMBL" id="JAHWQX010000001">
    <property type="protein sequence ID" value="MBW3095849.1"/>
    <property type="molecule type" value="Genomic_DNA"/>
</dbReference>
<dbReference type="GO" id="GO:0008838">
    <property type="term" value="F:diaminopropionate ammonia-lyase activity"/>
    <property type="evidence" value="ECO:0007669"/>
    <property type="project" value="UniProtKB-EC"/>
</dbReference>
<evidence type="ECO:0000259" key="1">
    <source>
        <dbReference type="Pfam" id="PF00291"/>
    </source>
</evidence>